<protein>
    <submittedName>
        <fullName evidence="1">Pseudaminic acid biosynthesis protein PseG</fullName>
    </submittedName>
</protein>
<dbReference type="EMBL" id="QSCO01000014">
    <property type="protein sequence ID" value="RGY06015.1"/>
    <property type="molecule type" value="Genomic_DNA"/>
</dbReference>
<accession>A0A413IB19</accession>
<gene>
    <name evidence="1" type="ORF">DXA53_10620</name>
</gene>
<evidence type="ECO:0000313" key="1">
    <source>
        <dbReference type="EMBL" id="RGY06015.1"/>
    </source>
</evidence>
<dbReference type="Proteomes" id="UP000284434">
    <property type="component" value="Unassembled WGS sequence"/>
</dbReference>
<dbReference type="GeneID" id="61273380"/>
<dbReference type="RefSeq" id="WP_013610481.1">
    <property type="nucleotide sequence ID" value="NZ_LT906459.1"/>
</dbReference>
<dbReference type="AlphaFoldDB" id="A0A413IB19"/>
<proteinExistence type="predicted"/>
<comment type="caution">
    <text evidence="1">The sequence shown here is derived from an EMBL/GenBank/DDBJ whole genome shotgun (WGS) entry which is preliminary data.</text>
</comment>
<dbReference type="Gene3D" id="3.40.50.2000">
    <property type="entry name" value="Glycogen Phosphorylase B"/>
    <property type="match status" value="1"/>
</dbReference>
<dbReference type="Gene3D" id="3.40.50.11190">
    <property type="match status" value="1"/>
</dbReference>
<name>A0A413IB19_9BACT</name>
<sequence>MSKRKIYFRADAGADIGYGHFIRSLALADMLRENFNCVFTTLSPTSYQLQEMNKVCEYIPLVGLKNQFENFLSLLNGDEIVVLDNYYYDTSFQKQIKEKGCKLICIDDIHTRHFYCDVIFCPDPCHPADYSAEPFTEIYCGMEWAFLRKPFINNVRLRNSDTIDKVVVALGGADPYGLTDRVLGVLTDKPLEVSVIAGDTVVVDPVYQKRVKVYRRVSAEEIVRLFNEADLGIFSASTICNEALACKLPVAAGYYVDNQYEYYNYLKDEHIIYPLGYLRDNSLEMNMDRIFTSREKVIIPDFDYKNQVTKILEIFERL</sequence>
<dbReference type="OMA" id="WERCFLG"/>
<reference evidence="1 2" key="1">
    <citation type="submission" date="2018-08" db="EMBL/GenBank/DDBJ databases">
        <title>A genome reference for cultivated species of the human gut microbiota.</title>
        <authorList>
            <person name="Zou Y."/>
            <person name="Xue W."/>
            <person name="Luo G."/>
        </authorList>
    </citation>
    <scope>NUCLEOTIDE SEQUENCE [LARGE SCALE GENOMIC DNA]</scope>
    <source>
        <strain evidence="1 2">OF03-11</strain>
    </source>
</reference>
<evidence type="ECO:0000313" key="2">
    <source>
        <dbReference type="Proteomes" id="UP000284434"/>
    </source>
</evidence>
<organism evidence="1 2">
    <name type="scientific">Odoribacter splanchnicus</name>
    <dbReference type="NCBI Taxonomy" id="28118"/>
    <lineage>
        <taxon>Bacteria</taxon>
        <taxon>Pseudomonadati</taxon>
        <taxon>Bacteroidota</taxon>
        <taxon>Bacteroidia</taxon>
        <taxon>Bacteroidales</taxon>
        <taxon>Odoribacteraceae</taxon>
        <taxon>Odoribacter</taxon>
    </lineage>
</organism>
<dbReference type="SUPFAM" id="SSF53756">
    <property type="entry name" value="UDP-Glycosyltransferase/glycogen phosphorylase"/>
    <property type="match status" value="1"/>
</dbReference>